<evidence type="ECO:0000256" key="16">
    <source>
        <dbReference type="ARBA" id="ARBA00056880"/>
    </source>
</evidence>
<protein>
    <recommendedName>
        <fullName evidence="18">Nuclear pore complex protein</fullName>
    </recommendedName>
</protein>
<keyword evidence="5" id="KW-0488">Methylation</keyword>
<comment type="subcellular location">
    <subcellularLocation>
        <location evidence="1">Chromosome</location>
        <location evidence="1">Centromere</location>
        <location evidence="1">Kinetochore</location>
    </subcellularLocation>
    <subcellularLocation>
        <location evidence="18">Nucleus</location>
        <location evidence="18">Nuclear pore complex</location>
    </subcellularLocation>
    <subcellularLocation>
        <location evidence="18">Nucleus membrane</location>
    </subcellularLocation>
</comment>
<dbReference type="GO" id="GO:0031965">
    <property type="term" value="C:nuclear membrane"/>
    <property type="evidence" value="ECO:0007669"/>
    <property type="project" value="UniProtKB-SubCell"/>
</dbReference>
<keyword evidence="15" id="KW-0137">Centromere</keyword>
<evidence type="ECO:0000256" key="12">
    <source>
        <dbReference type="ARBA" id="ARBA00023132"/>
    </source>
</evidence>
<keyword evidence="8" id="KW-0995">Kinetochore</keyword>
<evidence type="ECO:0000256" key="2">
    <source>
        <dbReference type="ARBA" id="ARBA00009510"/>
    </source>
</evidence>
<proteinExistence type="inferred from homology"/>
<keyword evidence="6" id="KW-0597">Phosphoprotein</keyword>
<keyword evidence="7" id="KW-0509">mRNA transport</keyword>
<dbReference type="OrthoDB" id="3098at2759"/>
<evidence type="ECO:0000256" key="18">
    <source>
        <dbReference type="RuleBase" id="RU365072"/>
    </source>
</evidence>
<dbReference type="AlphaFoldDB" id="A0A8J2RGU4"/>
<evidence type="ECO:0000256" key="1">
    <source>
        <dbReference type="ARBA" id="ARBA00004629"/>
    </source>
</evidence>
<organism evidence="20 21">
    <name type="scientific">Daphnia galeata</name>
    <dbReference type="NCBI Taxonomy" id="27404"/>
    <lineage>
        <taxon>Eukaryota</taxon>
        <taxon>Metazoa</taxon>
        <taxon>Ecdysozoa</taxon>
        <taxon>Arthropoda</taxon>
        <taxon>Crustacea</taxon>
        <taxon>Branchiopoda</taxon>
        <taxon>Diplostraca</taxon>
        <taxon>Cladocera</taxon>
        <taxon>Anomopoda</taxon>
        <taxon>Daphniidae</taxon>
        <taxon>Daphnia</taxon>
    </lineage>
</organism>
<comment type="subunit">
    <text evidence="17">Part of the nuclear pore complex (NPC). Forms part of the Nup160 subcomplex in the nuclear pore which is composed of NUP160, NUP133, NUP107 and Nup96; this complex plays a role in RNA export and in tethering Nup98 and NUP153 to the nucleus. Does not interact with TPR. Interacts with ZNF106.</text>
</comment>
<dbReference type="Pfam" id="PF04121">
    <property type="entry name" value="Nup84_Nup100"/>
    <property type="match status" value="1"/>
</dbReference>
<comment type="function">
    <text evidence="16">Plays a role in the nuclear pore complex (NPC) assembly and/or maintenance. Required for the assembly of peripheral proteins into the NPC. May anchor NUP62 to the NPC. Involved in nephrogenesis.</text>
</comment>
<dbReference type="FunFam" id="1.20.190.50:FF:000001">
    <property type="entry name" value="Nuclear pore complex protein"/>
    <property type="match status" value="1"/>
</dbReference>
<name>A0A8J2RGU4_9CRUS</name>
<dbReference type="GO" id="GO:0000776">
    <property type="term" value="C:kinetochore"/>
    <property type="evidence" value="ECO:0007669"/>
    <property type="project" value="UniProtKB-KW"/>
</dbReference>
<accession>A0A8J2RGU4</accession>
<dbReference type="GO" id="GO:0017056">
    <property type="term" value="F:structural constituent of nuclear pore"/>
    <property type="evidence" value="ECO:0007669"/>
    <property type="project" value="UniProtKB-UniRule"/>
</dbReference>
<evidence type="ECO:0000256" key="9">
    <source>
        <dbReference type="ARBA" id="ARBA00022927"/>
    </source>
</evidence>
<gene>
    <name evidence="20" type="ORF">DGAL_LOCUS3196</name>
</gene>
<sequence>MEFQSPIISGSDPTVTGRLNLPGRRIKHSFEKTSNMLGAGSLASPNRHNTMSFMSDDLSQTIFESDPTFTRIGAGLQRKTLDETRADLTVHNLSRKKRNEELMSILLEEEVPGVENVLELFERFLKTFQSFGAEHQVFNQCAEYESECGEQVSALRKLIQMAPQGHNKLAQAQELEQELRLERDTWRLVASLYQDRLNSEFQDNEMESDEIWSGLDDVTSENDLVKQLYDKNTLIRQAQLVVDWLEQRAADVYHDSHYSQVEFYGDAVAGWENTLHSLVSKKRGLSTDNVEQNMVTQMDPDAPNREQNRRLHPLDKEDEMRLLRSVFARLRCGQLDEAQQLCFRAGQPFRAAILEGWKLFHDPNMKSRTDVANIKESPSGNPYRDIWKTMTWKECENVQLSEEERSIFALLCGHLKALLPACRTWEDQLWAHLRAMIDHCVEKELRRCVNYKRQLQVLPDEYWNQQLTIESIFSTLAASRDKTLIAQGRDQYRQYISFKFSRNLIIQRYIIMDDVDGLLEEMSSWLKQGDSWSVHLRPHMIRLMSHLALFFRRIGRGSCDDSIGSILEAYVLQLVHLGRTDLAAVYVGQLPLPEDQIRLYAQCLVMVEEQEESCDDEERQRLLSLAHDVGLDVNAIAKQVVIKLCDQGGKIQHVSDASLQIATSAEDERRIRSLSWLLMDPSMRSQLLIQANTLMRGYLLRRQIEAVKLTFQLTPPDTVAVLTELWESRTGLTELPTEVEAAVREYLCIQTYIDALDAFQEWFTRFHHSKPKKMEASVQQQRGGASSQLSFTENLLKEQHLKQHQIEVQRWQAAVDSLTQLAIDKLYNVLLFPDGGWMADSVPFEDENTPRQQQQQLLRQTCIPHAALLLCNVLMSTHRYSQCLELANVIASEQQSLYKVCSAEQLAQLTKHLRQAYVRLLDIGESP</sequence>
<evidence type="ECO:0000256" key="13">
    <source>
        <dbReference type="ARBA" id="ARBA00023136"/>
    </source>
</evidence>
<dbReference type="GO" id="GO:0031080">
    <property type="term" value="C:nuclear pore outer ring"/>
    <property type="evidence" value="ECO:0007669"/>
    <property type="project" value="TreeGrafter"/>
</dbReference>
<dbReference type="InterPro" id="IPR007252">
    <property type="entry name" value="Nup84/Nup107"/>
</dbReference>
<dbReference type="Gene3D" id="1.10.3450.20">
    <property type="match status" value="1"/>
</dbReference>
<keyword evidence="12 18" id="KW-0906">Nuclear pore complex</keyword>
<evidence type="ECO:0000256" key="17">
    <source>
        <dbReference type="ARBA" id="ARBA00063956"/>
    </source>
</evidence>
<evidence type="ECO:0000256" key="14">
    <source>
        <dbReference type="ARBA" id="ARBA00023242"/>
    </source>
</evidence>
<dbReference type="PANTHER" id="PTHR13003:SF2">
    <property type="entry name" value="NUCLEAR PORE COMPLEX PROTEIN NUP107"/>
    <property type="match status" value="1"/>
</dbReference>
<evidence type="ECO:0000256" key="7">
    <source>
        <dbReference type="ARBA" id="ARBA00022816"/>
    </source>
</evidence>
<evidence type="ECO:0000313" key="20">
    <source>
        <dbReference type="EMBL" id="CAH0100908.1"/>
    </source>
</evidence>
<dbReference type="PANTHER" id="PTHR13003">
    <property type="entry name" value="NUP107-RELATED"/>
    <property type="match status" value="1"/>
</dbReference>
<dbReference type="Proteomes" id="UP000789390">
    <property type="component" value="Unassembled WGS sequence"/>
</dbReference>
<dbReference type="FunFam" id="1.10.3450.20:FF:000001">
    <property type="entry name" value="Nuclear pore complex protein"/>
    <property type="match status" value="1"/>
</dbReference>
<keyword evidence="14 18" id="KW-0539">Nucleus</keyword>
<keyword evidence="21" id="KW-1185">Reference proteome</keyword>
<evidence type="ECO:0000256" key="3">
    <source>
        <dbReference type="ARBA" id="ARBA00022448"/>
    </source>
</evidence>
<evidence type="ECO:0000256" key="11">
    <source>
        <dbReference type="ARBA" id="ARBA00023010"/>
    </source>
</evidence>
<evidence type="ECO:0000256" key="6">
    <source>
        <dbReference type="ARBA" id="ARBA00022553"/>
    </source>
</evidence>
<evidence type="ECO:0000256" key="8">
    <source>
        <dbReference type="ARBA" id="ARBA00022838"/>
    </source>
</evidence>
<reference evidence="20" key="1">
    <citation type="submission" date="2021-11" db="EMBL/GenBank/DDBJ databases">
        <authorList>
            <person name="Schell T."/>
        </authorList>
    </citation>
    <scope>NUCLEOTIDE SEQUENCE</scope>
    <source>
        <strain evidence="20">M5</strain>
    </source>
</reference>
<keyword evidence="4" id="KW-0158">Chromosome</keyword>
<keyword evidence="11 18" id="KW-0811">Translocation</keyword>
<dbReference type="EMBL" id="CAKKLH010000046">
    <property type="protein sequence ID" value="CAH0100908.1"/>
    <property type="molecule type" value="Genomic_DNA"/>
</dbReference>
<feature type="compositionally biased region" description="Polar residues" evidence="19">
    <location>
        <begin position="1"/>
        <end position="14"/>
    </location>
</feature>
<evidence type="ECO:0000256" key="10">
    <source>
        <dbReference type="ARBA" id="ARBA00022990"/>
    </source>
</evidence>
<dbReference type="Gene3D" id="1.20.190.50">
    <property type="match status" value="1"/>
</dbReference>
<evidence type="ECO:0000256" key="19">
    <source>
        <dbReference type="SAM" id="MobiDB-lite"/>
    </source>
</evidence>
<feature type="region of interest" description="Disordered" evidence="19">
    <location>
        <begin position="1"/>
        <end position="20"/>
    </location>
</feature>
<comment type="caution">
    <text evidence="20">The sequence shown here is derived from an EMBL/GenBank/DDBJ whole genome shotgun (WGS) entry which is preliminary data.</text>
</comment>
<comment type="function">
    <text evidence="18">Functions as a component of the nuclear pore complex (NPC).</text>
</comment>
<evidence type="ECO:0000256" key="4">
    <source>
        <dbReference type="ARBA" id="ARBA00022454"/>
    </source>
</evidence>
<keyword evidence="9" id="KW-0653">Protein transport</keyword>
<dbReference type="GO" id="GO:0006606">
    <property type="term" value="P:protein import into nucleus"/>
    <property type="evidence" value="ECO:0007669"/>
    <property type="project" value="TreeGrafter"/>
</dbReference>
<dbReference type="GO" id="GO:0006406">
    <property type="term" value="P:mRNA export from nucleus"/>
    <property type="evidence" value="ECO:0007669"/>
    <property type="project" value="TreeGrafter"/>
</dbReference>
<keyword evidence="13 18" id="KW-0472">Membrane</keyword>
<dbReference type="GO" id="GO:0000973">
    <property type="term" value="P:post-transcriptional tethering of RNA polymerase II gene DNA at nuclear periphery"/>
    <property type="evidence" value="ECO:0007669"/>
    <property type="project" value="TreeGrafter"/>
</dbReference>
<keyword evidence="3 18" id="KW-0813">Transport</keyword>
<evidence type="ECO:0000256" key="5">
    <source>
        <dbReference type="ARBA" id="ARBA00022481"/>
    </source>
</evidence>
<keyword evidence="10" id="KW-0007">Acetylation</keyword>
<evidence type="ECO:0000313" key="21">
    <source>
        <dbReference type="Proteomes" id="UP000789390"/>
    </source>
</evidence>
<comment type="similarity">
    <text evidence="2 18">Belongs to the nucleoporin Nup84/Nup107 family.</text>
</comment>
<evidence type="ECO:0000256" key="15">
    <source>
        <dbReference type="ARBA" id="ARBA00023328"/>
    </source>
</evidence>